<organism evidence="4 5">
    <name type="scientific">Stegodyphus mimosarum</name>
    <name type="common">African social velvet spider</name>
    <dbReference type="NCBI Taxonomy" id="407821"/>
    <lineage>
        <taxon>Eukaryota</taxon>
        <taxon>Metazoa</taxon>
        <taxon>Ecdysozoa</taxon>
        <taxon>Arthropoda</taxon>
        <taxon>Chelicerata</taxon>
        <taxon>Arachnida</taxon>
        <taxon>Araneae</taxon>
        <taxon>Araneomorphae</taxon>
        <taxon>Entelegynae</taxon>
        <taxon>Eresoidea</taxon>
        <taxon>Eresidae</taxon>
        <taxon>Stegodyphus</taxon>
    </lineage>
</organism>
<dbReference type="OrthoDB" id="10037824at2759"/>
<accession>A0A087TQ14</accession>
<evidence type="ECO:0000256" key="1">
    <source>
        <dbReference type="ARBA" id="ARBA00023157"/>
    </source>
</evidence>
<dbReference type="Pfam" id="PF25090">
    <property type="entry name" value="DUF7805"/>
    <property type="match status" value="1"/>
</dbReference>
<dbReference type="STRING" id="407821.A0A087TQ14"/>
<keyword evidence="2" id="KW-0812">Transmembrane</keyword>
<dbReference type="PANTHER" id="PTHR47537">
    <property type="entry name" value="CUBILIN"/>
    <property type="match status" value="1"/>
</dbReference>
<evidence type="ECO:0000313" key="5">
    <source>
        <dbReference type="Proteomes" id="UP000054359"/>
    </source>
</evidence>
<keyword evidence="2" id="KW-1133">Transmembrane helix</keyword>
<dbReference type="PANTHER" id="PTHR47537:SF3">
    <property type="entry name" value="CUB DOMAIN-CONTAINING PROTEIN"/>
    <property type="match status" value="1"/>
</dbReference>
<protein>
    <recommendedName>
        <fullName evidence="3">DUF7805 domain-containing protein</fullName>
    </recommendedName>
</protein>
<keyword evidence="2" id="KW-0472">Membrane</keyword>
<feature type="transmembrane region" description="Helical" evidence="2">
    <location>
        <begin position="634"/>
        <end position="657"/>
    </location>
</feature>
<dbReference type="OMA" id="HQQTHPA"/>
<dbReference type="AlphaFoldDB" id="A0A087TQ14"/>
<dbReference type="GO" id="GO:0005886">
    <property type="term" value="C:plasma membrane"/>
    <property type="evidence" value="ECO:0007669"/>
    <property type="project" value="TreeGrafter"/>
</dbReference>
<evidence type="ECO:0000259" key="3">
    <source>
        <dbReference type="Pfam" id="PF25090"/>
    </source>
</evidence>
<keyword evidence="1" id="KW-1015">Disulfide bond</keyword>
<gene>
    <name evidence="4" type="ORF">X975_24765</name>
</gene>
<dbReference type="InterPro" id="IPR002172">
    <property type="entry name" value="LDrepeatLR_classA_rpt"/>
</dbReference>
<name>A0A087TQ14_STEMI</name>
<dbReference type="InterPro" id="IPR035914">
    <property type="entry name" value="Sperma_CUB_dom_sf"/>
</dbReference>
<reference evidence="4 5" key="1">
    <citation type="submission" date="2013-11" db="EMBL/GenBank/DDBJ databases">
        <title>Genome sequencing of Stegodyphus mimosarum.</title>
        <authorList>
            <person name="Bechsgaard J."/>
        </authorList>
    </citation>
    <scope>NUCLEOTIDE SEQUENCE [LARGE SCALE GENOMIC DNA]</scope>
</reference>
<dbReference type="InterPro" id="IPR053207">
    <property type="entry name" value="Non-NMDA_GluR_Accessory"/>
</dbReference>
<evidence type="ECO:0000313" key="4">
    <source>
        <dbReference type="EMBL" id="KFM67203.1"/>
    </source>
</evidence>
<dbReference type="CDD" id="cd12087">
    <property type="entry name" value="TM_EGFR-like"/>
    <property type="match status" value="1"/>
</dbReference>
<dbReference type="SUPFAM" id="SSF49854">
    <property type="entry name" value="Spermadhesin, CUB domain"/>
    <property type="match status" value="1"/>
</dbReference>
<dbReference type="EMBL" id="KK116251">
    <property type="protein sequence ID" value="KFM67203.1"/>
    <property type="molecule type" value="Genomic_DNA"/>
</dbReference>
<sequence length="732" mass="83573">MLVQLYSAPSNLLYESRLELEVRVEFVDADGSEGEFSFDRSSNCEIIVDGSKTRSGVIRSPRHSVPRNTSCIARLIGTSSQRVWLYFVSYFVQDHETLGYDHHPSSTEYQRSPLYEDACDISSLELFLNVQKNSSYYKFHPTKPPQLNYTYKFCEKSLPLMCTRASDYEDYVPKRPCLPPSESYISESSEVLLKYTFSMRASDVVSSLSATSFILKYEFVDTSFSGKGSSFEIPSIIPCGRNFSSETDVSGIIQSPRNVFLYGRGGRDQLLCVYRFQMRPRERIVLEVLHFQSTINNCSTFFDPLLRRFYCRFNSETISRQIPHRHAFLTFAETPSSSPVLFGCMCENAVQSISSIAFTSSSLEHSSTVTMNFDVSGMTAFEDFEDFSFSVRYQVIRSNSSDRECSVLPDNLDRNRTHGGELTFQASPVRNILGDHPLRCQWFLQSSSTDTYLYLQLHGLPCDGRHELENLNRVVLYTSGSDGLMYPKTVLCLPSSTDTTKSRSANDLFDFFSSSWHNNDSTTAQVLQRDDYRNSVAYHEKNQSITDKVIVELMAYRKGTLTIRWLEVTRPTSKPINGEIKEDEGRTMKNVNCLFECPELSACINPELWCDGVVHCPHSGYDESSENCHQTVTLYISVGFGCLVACIGIGLVAFFLFRRYSEKRHNHQQTHPATFEHHPHCLQHRELSSKNFQNTSPVFIVGGSTKKKKKKNKDDFVRHIQTVEVRFPDIHM</sequence>
<dbReference type="Proteomes" id="UP000054359">
    <property type="component" value="Unassembled WGS sequence"/>
</dbReference>
<evidence type="ECO:0000256" key="2">
    <source>
        <dbReference type="SAM" id="Phobius"/>
    </source>
</evidence>
<feature type="domain" description="DUF7805" evidence="3">
    <location>
        <begin position="412"/>
        <end position="572"/>
    </location>
</feature>
<keyword evidence="5" id="KW-1185">Reference proteome</keyword>
<feature type="non-terminal residue" evidence="4">
    <location>
        <position position="732"/>
    </location>
</feature>
<dbReference type="SMART" id="SM00192">
    <property type="entry name" value="LDLa"/>
    <property type="match status" value="1"/>
</dbReference>
<proteinExistence type="predicted"/>
<dbReference type="InterPro" id="IPR056707">
    <property type="entry name" value="DUF7805"/>
</dbReference>